<sequence>MSSDDGVDASGSFFASVDTKDNIIGEGNDNSSLIKPCSRHPVTSLSSFLPAEILALILQPRWKRCEDREVWKKIVDVLLNCSLVSRAWYEAARAVLYQDIRLSRVNSLRLLLCTETGSLYFTSNMPLPKYPYLRELKVSGQDLYLIAPLLSRLCNLESFEMLQSHNGDDLLEYFSPPHFKLLTLSISQTELSPGLCKWLESSLKSIKCLEVQEIGMSLCHLAKVIGSLVKEVHVKIMVDSIADSDSETISALFAFAGLRRLRIDGSKINKECLLDLRLSLETFTFSEDILSMRTVLVLLCMNWQPSLRLLDVYRMPMSIYFSEQWIATAAEYRDELHSTCVARGIQLNWLPQKNDTGLRSGTQLYRVHIILGLDASVPHALTDIDTVEATTAMSMEKRVPCTR</sequence>
<gene>
    <name evidence="1" type="ORF">F5891DRAFT_979527</name>
</gene>
<dbReference type="SUPFAM" id="SSF52047">
    <property type="entry name" value="RNI-like"/>
    <property type="match status" value="1"/>
</dbReference>
<reference evidence="1" key="1">
    <citation type="journal article" date="2020" name="New Phytol.">
        <title>Comparative genomics reveals dynamic genome evolution in host specialist ectomycorrhizal fungi.</title>
        <authorList>
            <person name="Lofgren L.A."/>
            <person name="Nguyen N.H."/>
            <person name="Vilgalys R."/>
            <person name="Ruytinx J."/>
            <person name="Liao H.L."/>
            <person name="Branco S."/>
            <person name="Kuo A."/>
            <person name="LaButti K."/>
            <person name="Lipzen A."/>
            <person name="Andreopoulos W."/>
            <person name="Pangilinan J."/>
            <person name="Riley R."/>
            <person name="Hundley H."/>
            <person name="Na H."/>
            <person name="Barry K."/>
            <person name="Grigoriev I.V."/>
            <person name="Stajich J.E."/>
            <person name="Kennedy P.G."/>
        </authorList>
    </citation>
    <scope>NUCLEOTIDE SEQUENCE</scope>
    <source>
        <strain evidence="1">FC203</strain>
    </source>
</reference>
<name>A0AAD4HN43_9AGAM</name>
<dbReference type="GeneID" id="64671196"/>
<evidence type="ECO:0008006" key="3">
    <source>
        <dbReference type="Google" id="ProtNLM"/>
    </source>
</evidence>
<dbReference type="AlphaFoldDB" id="A0AAD4HN43"/>
<accession>A0AAD4HN43</accession>
<dbReference type="EMBL" id="JABBWK010000022">
    <property type="protein sequence ID" value="KAG1901349.1"/>
    <property type="molecule type" value="Genomic_DNA"/>
</dbReference>
<evidence type="ECO:0000313" key="2">
    <source>
        <dbReference type="Proteomes" id="UP001195769"/>
    </source>
</evidence>
<organism evidence="1 2">
    <name type="scientific">Suillus fuscotomentosus</name>
    <dbReference type="NCBI Taxonomy" id="1912939"/>
    <lineage>
        <taxon>Eukaryota</taxon>
        <taxon>Fungi</taxon>
        <taxon>Dikarya</taxon>
        <taxon>Basidiomycota</taxon>
        <taxon>Agaricomycotina</taxon>
        <taxon>Agaricomycetes</taxon>
        <taxon>Agaricomycetidae</taxon>
        <taxon>Boletales</taxon>
        <taxon>Suillineae</taxon>
        <taxon>Suillaceae</taxon>
        <taxon>Suillus</taxon>
    </lineage>
</organism>
<dbReference type="InterPro" id="IPR032675">
    <property type="entry name" value="LRR_dom_sf"/>
</dbReference>
<dbReference type="Proteomes" id="UP001195769">
    <property type="component" value="Unassembled WGS sequence"/>
</dbReference>
<keyword evidence="2" id="KW-1185">Reference proteome</keyword>
<comment type="caution">
    <text evidence="1">The sequence shown here is derived from an EMBL/GenBank/DDBJ whole genome shotgun (WGS) entry which is preliminary data.</text>
</comment>
<evidence type="ECO:0000313" key="1">
    <source>
        <dbReference type="EMBL" id="KAG1901349.1"/>
    </source>
</evidence>
<dbReference type="Gene3D" id="3.80.10.10">
    <property type="entry name" value="Ribonuclease Inhibitor"/>
    <property type="match status" value="1"/>
</dbReference>
<proteinExistence type="predicted"/>
<dbReference type="RefSeq" id="XP_041226924.1">
    <property type="nucleotide sequence ID" value="XM_041376898.1"/>
</dbReference>
<protein>
    <recommendedName>
        <fullName evidence="3">F-box domain-containing protein</fullName>
    </recommendedName>
</protein>